<feature type="coiled-coil region" evidence="5">
    <location>
        <begin position="132"/>
        <end position="163"/>
    </location>
</feature>
<dbReference type="PROSITE" id="PS50245">
    <property type="entry name" value="CAP_GLY_2"/>
    <property type="match status" value="1"/>
</dbReference>
<dbReference type="EMBL" id="JABSTR010000007">
    <property type="protein sequence ID" value="KAH9375793.1"/>
    <property type="molecule type" value="Genomic_DNA"/>
</dbReference>
<dbReference type="InterPro" id="IPR045172">
    <property type="entry name" value="TBCB_Ubl"/>
</dbReference>
<proteinExistence type="inferred from homology"/>
<comment type="similarity">
    <text evidence="4">Belongs to the TBCB family.</text>
</comment>
<evidence type="ECO:0000256" key="1">
    <source>
        <dbReference type="ARBA" id="ARBA00004496"/>
    </source>
</evidence>
<protein>
    <recommendedName>
        <fullName evidence="6">CAP-Gly domain-containing protein</fullName>
    </recommendedName>
</protein>
<dbReference type="PROSITE" id="PS00845">
    <property type="entry name" value="CAP_GLY_1"/>
    <property type="match status" value="1"/>
</dbReference>
<dbReference type="Pfam" id="PF14560">
    <property type="entry name" value="Ubiquitin_2"/>
    <property type="match status" value="1"/>
</dbReference>
<dbReference type="GO" id="GO:0005829">
    <property type="term" value="C:cytosol"/>
    <property type="evidence" value="ECO:0007669"/>
    <property type="project" value="UniProtKB-ARBA"/>
</dbReference>
<dbReference type="GO" id="GO:0051010">
    <property type="term" value="F:microtubule plus-end binding"/>
    <property type="evidence" value="ECO:0007669"/>
    <property type="project" value="TreeGrafter"/>
</dbReference>
<dbReference type="Proteomes" id="UP000821853">
    <property type="component" value="Chromosome 5"/>
</dbReference>
<dbReference type="CDD" id="cd01789">
    <property type="entry name" value="Ubl_TBCB"/>
    <property type="match status" value="1"/>
</dbReference>
<keyword evidence="2" id="KW-0963">Cytoplasm</keyword>
<dbReference type="PANTHER" id="PTHR18916">
    <property type="entry name" value="DYNACTIN 1-RELATED MICROTUBULE-BINDING"/>
    <property type="match status" value="1"/>
</dbReference>
<evidence type="ECO:0000259" key="6">
    <source>
        <dbReference type="PROSITE" id="PS50245"/>
    </source>
</evidence>
<dbReference type="FunFam" id="2.30.30.190:FF:000013">
    <property type="entry name" value="Tubulin-folding cofactor B"/>
    <property type="match status" value="1"/>
</dbReference>
<dbReference type="VEuPathDB" id="VectorBase:HLOH_063438"/>
<evidence type="ECO:0000256" key="4">
    <source>
        <dbReference type="ARBA" id="ARBA00025779"/>
    </source>
</evidence>
<dbReference type="InterPro" id="IPR000626">
    <property type="entry name" value="Ubiquitin-like_dom"/>
</dbReference>
<dbReference type="AlphaFoldDB" id="A0A9J6GLG2"/>
<keyword evidence="3" id="KW-0143">Chaperone</keyword>
<dbReference type="GO" id="GO:0031122">
    <property type="term" value="P:cytoplasmic microtubule organization"/>
    <property type="evidence" value="ECO:0007669"/>
    <property type="project" value="TreeGrafter"/>
</dbReference>
<evidence type="ECO:0000313" key="7">
    <source>
        <dbReference type="EMBL" id="KAH9375793.1"/>
    </source>
</evidence>
<evidence type="ECO:0000313" key="8">
    <source>
        <dbReference type="Proteomes" id="UP000821853"/>
    </source>
</evidence>
<dbReference type="GO" id="GO:0035371">
    <property type="term" value="C:microtubule plus-end"/>
    <property type="evidence" value="ECO:0007669"/>
    <property type="project" value="TreeGrafter"/>
</dbReference>
<evidence type="ECO:0000256" key="5">
    <source>
        <dbReference type="SAM" id="Coils"/>
    </source>
</evidence>
<comment type="subcellular location">
    <subcellularLocation>
        <location evidence="1">Cytoplasm</location>
    </subcellularLocation>
</comment>
<keyword evidence="8" id="KW-1185">Reference proteome</keyword>
<evidence type="ECO:0000256" key="3">
    <source>
        <dbReference type="ARBA" id="ARBA00023186"/>
    </source>
</evidence>
<keyword evidence="5" id="KW-0175">Coiled coil</keyword>
<dbReference type="OMA" id="DQYEQRT"/>
<reference evidence="7 8" key="1">
    <citation type="journal article" date="2020" name="Cell">
        <title>Large-Scale Comparative Analyses of Tick Genomes Elucidate Their Genetic Diversity and Vector Capacities.</title>
        <authorList>
            <consortium name="Tick Genome and Microbiome Consortium (TIGMIC)"/>
            <person name="Jia N."/>
            <person name="Wang J."/>
            <person name="Shi W."/>
            <person name="Du L."/>
            <person name="Sun Y."/>
            <person name="Zhan W."/>
            <person name="Jiang J.F."/>
            <person name="Wang Q."/>
            <person name="Zhang B."/>
            <person name="Ji P."/>
            <person name="Bell-Sakyi L."/>
            <person name="Cui X.M."/>
            <person name="Yuan T.T."/>
            <person name="Jiang B.G."/>
            <person name="Yang W.F."/>
            <person name="Lam T.T."/>
            <person name="Chang Q.C."/>
            <person name="Ding S.J."/>
            <person name="Wang X.J."/>
            <person name="Zhu J.G."/>
            <person name="Ruan X.D."/>
            <person name="Zhao L."/>
            <person name="Wei J.T."/>
            <person name="Ye R.Z."/>
            <person name="Que T.C."/>
            <person name="Du C.H."/>
            <person name="Zhou Y.H."/>
            <person name="Cheng J.X."/>
            <person name="Dai P.F."/>
            <person name="Guo W.B."/>
            <person name="Han X.H."/>
            <person name="Huang E.J."/>
            <person name="Li L.F."/>
            <person name="Wei W."/>
            <person name="Gao Y.C."/>
            <person name="Liu J.Z."/>
            <person name="Shao H.Z."/>
            <person name="Wang X."/>
            <person name="Wang C.C."/>
            <person name="Yang T.C."/>
            <person name="Huo Q.B."/>
            <person name="Li W."/>
            <person name="Chen H.Y."/>
            <person name="Chen S.E."/>
            <person name="Zhou L.G."/>
            <person name="Ni X.B."/>
            <person name="Tian J.H."/>
            <person name="Sheng Y."/>
            <person name="Liu T."/>
            <person name="Pan Y.S."/>
            <person name="Xia L.Y."/>
            <person name="Li J."/>
            <person name="Zhao F."/>
            <person name="Cao W.C."/>
        </authorList>
    </citation>
    <scope>NUCLEOTIDE SEQUENCE [LARGE SCALE GENOMIC DNA]</scope>
    <source>
        <strain evidence="7">HaeL-2018</strain>
    </source>
</reference>
<dbReference type="Gene3D" id="2.30.30.190">
    <property type="entry name" value="CAP Gly-rich-like domain"/>
    <property type="match status" value="1"/>
</dbReference>
<sequence>MCERGDAAPTFVKLVVMTEGTSLYSERKFPVTNTVREIKQKLELLTGASVNSMRLELRDSEGLSVIKQLTDDNDARLDAYPICDGMVLHVSDPLLNTDEFKDVSRVPKVELSEEEYNRRNNTARAFLQKHGLGRFNEDRQESLRKLEEEKARKSKEILKVIQVGNRCEVVGIPGQPRRRGTVAFVGEVDFKPGVWVGVRYDLPLGKNDGSVAGKRYFDCPRNYGGFVRPVDLVIGNFLPEGDDCTDGVVDPDEEL</sequence>
<dbReference type="OrthoDB" id="5295208at2759"/>
<feature type="domain" description="CAP-Gly" evidence="6">
    <location>
        <begin position="186"/>
        <end position="228"/>
    </location>
</feature>
<accession>A0A9J6GLG2</accession>
<dbReference type="GO" id="GO:0043014">
    <property type="term" value="F:alpha-tubulin binding"/>
    <property type="evidence" value="ECO:0007669"/>
    <property type="project" value="InterPro"/>
</dbReference>
<dbReference type="GO" id="GO:0007021">
    <property type="term" value="P:tubulin complex assembly"/>
    <property type="evidence" value="ECO:0007669"/>
    <property type="project" value="InterPro"/>
</dbReference>
<dbReference type="InterPro" id="IPR000938">
    <property type="entry name" value="CAP-Gly_domain"/>
</dbReference>
<dbReference type="InterPro" id="IPR029071">
    <property type="entry name" value="Ubiquitin-like_domsf"/>
</dbReference>
<gene>
    <name evidence="7" type="ORF">HPB48_004084</name>
</gene>
<dbReference type="GO" id="GO:0005938">
    <property type="term" value="C:cell cortex"/>
    <property type="evidence" value="ECO:0007669"/>
    <property type="project" value="TreeGrafter"/>
</dbReference>
<dbReference type="GO" id="GO:0007023">
    <property type="term" value="P:post-chaperonin tubulin folding pathway"/>
    <property type="evidence" value="ECO:0007669"/>
    <property type="project" value="InterPro"/>
</dbReference>
<dbReference type="Pfam" id="PF01302">
    <property type="entry name" value="CAP_GLY"/>
    <property type="match status" value="1"/>
</dbReference>
<organism evidence="7 8">
    <name type="scientific">Haemaphysalis longicornis</name>
    <name type="common">Bush tick</name>
    <dbReference type="NCBI Taxonomy" id="44386"/>
    <lineage>
        <taxon>Eukaryota</taxon>
        <taxon>Metazoa</taxon>
        <taxon>Ecdysozoa</taxon>
        <taxon>Arthropoda</taxon>
        <taxon>Chelicerata</taxon>
        <taxon>Arachnida</taxon>
        <taxon>Acari</taxon>
        <taxon>Parasitiformes</taxon>
        <taxon>Ixodida</taxon>
        <taxon>Ixodoidea</taxon>
        <taxon>Ixodidae</taxon>
        <taxon>Haemaphysalinae</taxon>
        <taxon>Haemaphysalis</taxon>
    </lineage>
</organism>
<dbReference type="SUPFAM" id="SSF74924">
    <property type="entry name" value="Cap-Gly domain"/>
    <property type="match status" value="1"/>
</dbReference>
<comment type="caution">
    <text evidence="7">The sequence shown here is derived from an EMBL/GenBank/DDBJ whole genome shotgun (WGS) entry which is preliminary data.</text>
</comment>
<dbReference type="InterPro" id="IPR036859">
    <property type="entry name" value="CAP-Gly_dom_sf"/>
</dbReference>
<name>A0A9J6GLG2_HAELO</name>
<dbReference type="SMART" id="SM01052">
    <property type="entry name" value="CAP_GLY"/>
    <property type="match status" value="1"/>
</dbReference>
<dbReference type="Gene3D" id="3.10.20.90">
    <property type="entry name" value="Phosphatidylinositol 3-kinase Catalytic Subunit, Chain A, domain 1"/>
    <property type="match status" value="1"/>
</dbReference>
<dbReference type="PANTHER" id="PTHR18916:SF85">
    <property type="entry name" value="TUBULIN-FOLDING COFACTOR B"/>
    <property type="match status" value="1"/>
</dbReference>
<dbReference type="GO" id="GO:0005634">
    <property type="term" value="C:nucleus"/>
    <property type="evidence" value="ECO:0007669"/>
    <property type="project" value="TreeGrafter"/>
</dbReference>
<dbReference type="SUPFAM" id="SSF54236">
    <property type="entry name" value="Ubiquitin-like"/>
    <property type="match status" value="1"/>
</dbReference>
<evidence type="ECO:0000256" key="2">
    <source>
        <dbReference type="ARBA" id="ARBA00022490"/>
    </source>
</evidence>